<keyword evidence="2" id="KW-0479">Metal-binding</keyword>
<dbReference type="AlphaFoldDB" id="A0A838L7M3"/>
<organism evidence="6 7">
    <name type="scientific">Sphingomonas chungangi</name>
    <dbReference type="NCBI Taxonomy" id="2683589"/>
    <lineage>
        <taxon>Bacteria</taxon>
        <taxon>Pseudomonadati</taxon>
        <taxon>Pseudomonadota</taxon>
        <taxon>Alphaproteobacteria</taxon>
        <taxon>Sphingomonadales</taxon>
        <taxon>Sphingomonadaceae</taxon>
        <taxon>Sphingomonas</taxon>
    </lineage>
</organism>
<accession>A0A838L7M3</accession>
<protein>
    <submittedName>
        <fullName evidence="6">GFA family protein</fullName>
    </submittedName>
</protein>
<comment type="caution">
    <text evidence="6">The sequence shown here is derived from an EMBL/GenBank/DDBJ whole genome shotgun (WGS) entry which is preliminary data.</text>
</comment>
<dbReference type="Proteomes" id="UP000570166">
    <property type="component" value="Unassembled WGS sequence"/>
</dbReference>
<dbReference type="GO" id="GO:0046872">
    <property type="term" value="F:metal ion binding"/>
    <property type="evidence" value="ECO:0007669"/>
    <property type="project" value="UniProtKB-KW"/>
</dbReference>
<evidence type="ECO:0000256" key="3">
    <source>
        <dbReference type="ARBA" id="ARBA00022833"/>
    </source>
</evidence>
<evidence type="ECO:0000313" key="7">
    <source>
        <dbReference type="Proteomes" id="UP000570166"/>
    </source>
</evidence>
<gene>
    <name evidence="6" type="ORF">HZF05_08540</name>
</gene>
<name>A0A838L7M3_9SPHN</name>
<dbReference type="Pfam" id="PF04828">
    <property type="entry name" value="GFA"/>
    <property type="match status" value="1"/>
</dbReference>
<evidence type="ECO:0000256" key="4">
    <source>
        <dbReference type="ARBA" id="ARBA00023239"/>
    </source>
</evidence>
<reference evidence="6 7" key="1">
    <citation type="submission" date="2020-07" db="EMBL/GenBank/DDBJ databases">
        <authorList>
            <person name="Sun Q."/>
        </authorList>
    </citation>
    <scope>NUCLEOTIDE SEQUENCE [LARGE SCALE GENOMIC DNA]</scope>
    <source>
        <strain evidence="6 7">CGMCC 1.13654</strain>
    </source>
</reference>
<dbReference type="EMBL" id="JACEIB010000006">
    <property type="protein sequence ID" value="MBA2934146.1"/>
    <property type="molecule type" value="Genomic_DNA"/>
</dbReference>
<sequence>MPITGGCLCGAIRYAISKPPLGSRTCWCRLCQYLASGSATVNLIVPADAVTITGPLKTFDRIADSGNHMTRGFCPDCGTHVTSAAAETGHLRVIRTGTLDDPNLMGPQATIWTDMAPHWASMNPDLPKHAKQPPPVA</sequence>
<keyword evidence="3" id="KW-0862">Zinc</keyword>
<dbReference type="PROSITE" id="PS51891">
    <property type="entry name" value="CENP_V_GFA"/>
    <property type="match status" value="1"/>
</dbReference>
<evidence type="ECO:0000259" key="5">
    <source>
        <dbReference type="PROSITE" id="PS51891"/>
    </source>
</evidence>
<keyword evidence="7" id="KW-1185">Reference proteome</keyword>
<evidence type="ECO:0000256" key="2">
    <source>
        <dbReference type="ARBA" id="ARBA00022723"/>
    </source>
</evidence>
<dbReference type="GO" id="GO:0016846">
    <property type="term" value="F:carbon-sulfur lyase activity"/>
    <property type="evidence" value="ECO:0007669"/>
    <property type="project" value="InterPro"/>
</dbReference>
<comment type="similarity">
    <text evidence="1">Belongs to the Gfa family.</text>
</comment>
<keyword evidence="4" id="KW-0456">Lyase</keyword>
<evidence type="ECO:0000313" key="6">
    <source>
        <dbReference type="EMBL" id="MBA2934146.1"/>
    </source>
</evidence>
<dbReference type="PANTHER" id="PTHR33337">
    <property type="entry name" value="GFA DOMAIN-CONTAINING PROTEIN"/>
    <property type="match status" value="1"/>
</dbReference>
<proteinExistence type="inferred from homology"/>
<evidence type="ECO:0000256" key="1">
    <source>
        <dbReference type="ARBA" id="ARBA00005495"/>
    </source>
</evidence>
<dbReference type="Gene3D" id="3.90.1590.10">
    <property type="entry name" value="glutathione-dependent formaldehyde- activating enzyme (gfa)"/>
    <property type="match status" value="1"/>
</dbReference>
<dbReference type="SUPFAM" id="SSF51316">
    <property type="entry name" value="Mss4-like"/>
    <property type="match status" value="1"/>
</dbReference>
<dbReference type="InterPro" id="IPR011057">
    <property type="entry name" value="Mss4-like_sf"/>
</dbReference>
<feature type="domain" description="CENP-V/GFA" evidence="5">
    <location>
        <begin position="3"/>
        <end position="113"/>
    </location>
</feature>
<dbReference type="InterPro" id="IPR006913">
    <property type="entry name" value="CENP-V/GFA"/>
</dbReference>
<dbReference type="PANTHER" id="PTHR33337:SF40">
    <property type="entry name" value="CENP-V_GFA DOMAIN-CONTAINING PROTEIN-RELATED"/>
    <property type="match status" value="1"/>
</dbReference>